<keyword evidence="2" id="KW-0255">Endonuclease</keyword>
<reference evidence="2 3" key="1">
    <citation type="journal article" date="2013" name="Genome Announc.">
        <title>Draft Genome Sequence of 'Candidatus Halobonum tyrrellensis' Strain G22, Isolated from the Hypersaline Waters of Lake Tyrrell, Australia.</title>
        <authorList>
            <person name="Ugalde J.A."/>
            <person name="Narasingarao P."/>
            <person name="Kuo S."/>
            <person name="Podell S."/>
            <person name="Allen E.E."/>
        </authorList>
    </citation>
    <scope>NUCLEOTIDE SEQUENCE [LARGE SCALE GENOMIC DNA]</scope>
    <source>
        <strain evidence="2 3">G22</strain>
    </source>
</reference>
<evidence type="ECO:0000313" key="3">
    <source>
        <dbReference type="Proteomes" id="UP000017840"/>
    </source>
</evidence>
<evidence type="ECO:0000259" key="1">
    <source>
        <dbReference type="Pfam" id="PF13391"/>
    </source>
</evidence>
<dbReference type="InterPro" id="IPR003615">
    <property type="entry name" value="HNH_nuc"/>
</dbReference>
<feature type="domain" description="HNH nuclease" evidence="1">
    <location>
        <begin position="2"/>
        <end position="22"/>
    </location>
</feature>
<keyword evidence="3" id="KW-1185">Reference proteome</keyword>
<dbReference type="STRING" id="1324957.K933_12568"/>
<comment type="caution">
    <text evidence="2">The sequence shown here is derived from an EMBL/GenBank/DDBJ whole genome shotgun (WGS) entry which is preliminary data.</text>
</comment>
<organism evidence="2 3">
    <name type="scientific">Candidatus Halobonum tyrrellensis G22</name>
    <dbReference type="NCBI Taxonomy" id="1324957"/>
    <lineage>
        <taxon>Archaea</taxon>
        <taxon>Methanobacteriati</taxon>
        <taxon>Methanobacteriota</taxon>
        <taxon>Stenosarchaea group</taxon>
        <taxon>Halobacteria</taxon>
        <taxon>Halobacteriales</taxon>
        <taxon>Haloferacaceae</taxon>
        <taxon>Candidatus Halobonum</taxon>
    </lineage>
</organism>
<dbReference type="AlphaFoldDB" id="V4HAK4"/>
<keyword evidence="2" id="KW-0540">Nuclease</keyword>
<dbReference type="eggNOG" id="arCOG09398">
    <property type="taxonomic scope" value="Archaea"/>
</dbReference>
<accession>V4HAK4</accession>
<gene>
    <name evidence="2" type="ORF">K933_12568</name>
</gene>
<dbReference type="EMBL" id="ASGZ01000049">
    <property type="protein sequence ID" value="ESP87735.1"/>
    <property type="molecule type" value="Genomic_DNA"/>
</dbReference>
<dbReference type="Pfam" id="PF13391">
    <property type="entry name" value="HNH_2"/>
    <property type="match status" value="1"/>
</dbReference>
<keyword evidence="2" id="KW-0378">Hydrolase</keyword>
<proteinExistence type="predicted"/>
<protein>
    <submittedName>
        <fullName evidence="2">Restriction endonuclease-like protein</fullName>
    </submittedName>
</protein>
<dbReference type="GO" id="GO:0004519">
    <property type="term" value="F:endonuclease activity"/>
    <property type="evidence" value="ECO:0007669"/>
    <property type="project" value="UniProtKB-KW"/>
</dbReference>
<name>V4HAK4_9EURY</name>
<evidence type="ECO:0000313" key="2">
    <source>
        <dbReference type="EMBL" id="ESP87735.1"/>
    </source>
</evidence>
<sequence length="78" mass="8974">MRNGLALCRLHHWAFDAGWIAFSDDHDVLVRHAPERDGYDEFKQLEGSSLNLPEDEELAPDSLFLEKQRKLSGFEDST</sequence>
<dbReference type="Proteomes" id="UP000017840">
    <property type="component" value="Unassembled WGS sequence"/>
</dbReference>